<organism evidence="3 4">
    <name type="scientific">Patella caerulea</name>
    <name type="common">Rayed Mediterranean limpet</name>
    <dbReference type="NCBI Taxonomy" id="87958"/>
    <lineage>
        <taxon>Eukaryota</taxon>
        <taxon>Metazoa</taxon>
        <taxon>Spiralia</taxon>
        <taxon>Lophotrochozoa</taxon>
        <taxon>Mollusca</taxon>
        <taxon>Gastropoda</taxon>
        <taxon>Patellogastropoda</taxon>
        <taxon>Patelloidea</taxon>
        <taxon>Patellidae</taxon>
        <taxon>Patella</taxon>
    </lineage>
</organism>
<name>A0AAN8PG15_PATCE</name>
<gene>
    <name evidence="3" type="ORF">SNE40_020638</name>
</gene>
<reference evidence="3 4" key="1">
    <citation type="submission" date="2024-01" db="EMBL/GenBank/DDBJ databases">
        <title>The genome of the rayed Mediterranean limpet Patella caerulea (Linnaeus, 1758).</title>
        <authorList>
            <person name="Anh-Thu Weber A."/>
            <person name="Halstead-Nussloch G."/>
        </authorList>
    </citation>
    <scope>NUCLEOTIDE SEQUENCE [LARGE SCALE GENOMIC DNA]</scope>
    <source>
        <strain evidence="3">AATW-2023a</strain>
        <tissue evidence="3">Whole specimen</tissue>
    </source>
</reference>
<protein>
    <recommendedName>
        <fullName evidence="2">Fibrinogen C-terminal domain-containing protein</fullName>
    </recommendedName>
</protein>
<dbReference type="Gene3D" id="4.10.530.10">
    <property type="entry name" value="Gamma-fibrinogen Carboxyl Terminal Fragment, domain 2"/>
    <property type="match status" value="1"/>
</dbReference>
<dbReference type="Proteomes" id="UP001347796">
    <property type="component" value="Unassembled WGS sequence"/>
</dbReference>
<accession>A0AAN8PG15</accession>
<evidence type="ECO:0000259" key="2">
    <source>
        <dbReference type="PROSITE" id="PS51406"/>
    </source>
</evidence>
<dbReference type="InterPro" id="IPR014716">
    <property type="entry name" value="Fibrinogen_a/b/g_C_1"/>
</dbReference>
<dbReference type="Gene3D" id="3.90.215.10">
    <property type="entry name" value="Gamma Fibrinogen, chain A, domain 1"/>
    <property type="match status" value="1"/>
</dbReference>
<dbReference type="InterPro" id="IPR050373">
    <property type="entry name" value="Fibrinogen_C-term_domain"/>
</dbReference>
<feature type="signal peptide" evidence="1">
    <location>
        <begin position="1"/>
        <end position="18"/>
    </location>
</feature>
<dbReference type="AlphaFoldDB" id="A0AAN8PG15"/>
<dbReference type="Pfam" id="PF00147">
    <property type="entry name" value="Fibrinogen_C"/>
    <property type="match status" value="1"/>
</dbReference>
<keyword evidence="4" id="KW-1185">Reference proteome</keyword>
<feature type="chain" id="PRO_5043022577" description="Fibrinogen C-terminal domain-containing protein" evidence="1">
    <location>
        <begin position="19"/>
        <end position="337"/>
    </location>
</feature>
<keyword evidence="1" id="KW-0732">Signal</keyword>
<proteinExistence type="predicted"/>
<comment type="caution">
    <text evidence="3">The sequence shown here is derived from an EMBL/GenBank/DDBJ whole genome shotgun (WGS) entry which is preliminary data.</text>
</comment>
<evidence type="ECO:0000313" key="3">
    <source>
        <dbReference type="EMBL" id="KAK6169635.1"/>
    </source>
</evidence>
<evidence type="ECO:0000313" key="4">
    <source>
        <dbReference type="Proteomes" id="UP001347796"/>
    </source>
</evidence>
<dbReference type="SMART" id="SM00186">
    <property type="entry name" value="FBG"/>
    <property type="match status" value="1"/>
</dbReference>
<sequence length="337" mass="38091">MQLFYLTIVWTIFYVVQAYPSADYSETRIISETCEEDFLLSNTTRSKLDCGNTCGENPECRRFSFCSSDSTCKLYQHGTDCIMSGDSTSCTCYRKNTGQNGDGSTTCPVGYYGNNCQHVVEDCKDAFNKNIQSNFEHQDILTYIKPVIAEKPFEVMCELRFDGGMKLLNRKYWCSDVNFNRSMTEYEQGFGNIVGNYWIGFNSLITVMYSGSAVYTLQVMLFKADWSPCMIYYGGFQINSSSGYSFTSSFITHNSDVDNCGDSMTGSMNLAGNPFSTYDVDHTGTNKCASRLGGGWWFEDSHNCTRSFLTGLPSNMFWLDDLEEEVLSTAWINLLKN</sequence>
<dbReference type="SUPFAM" id="SSF56496">
    <property type="entry name" value="Fibrinogen C-terminal domain-like"/>
    <property type="match status" value="1"/>
</dbReference>
<dbReference type="InterPro" id="IPR002181">
    <property type="entry name" value="Fibrinogen_a/b/g_C_dom"/>
</dbReference>
<evidence type="ECO:0000256" key="1">
    <source>
        <dbReference type="SAM" id="SignalP"/>
    </source>
</evidence>
<feature type="domain" description="Fibrinogen C-terminal" evidence="2">
    <location>
        <begin position="114"/>
        <end position="311"/>
    </location>
</feature>
<dbReference type="InterPro" id="IPR036056">
    <property type="entry name" value="Fibrinogen-like_C"/>
</dbReference>
<dbReference type="PANTHER" id="PTHR19143">
    <property type="entry name" value="FIBRINOGEN/TENASCIN/ANGIOPOEITIN"/>
    <property type="match status" value="1"/>
</dbReference>
<dbReference type="PROSITE" id="PS51406">
    <property type="entry name" value="FIBRINOGEN_C_2"/>
    <property type="match status" value="1"/>
</dbReference>
<dbReference type="EMBL" id="JAZGQO010000015">
    <property type="protein sequence ID" value="KAK6169635.1"/>
    <property type="molecule type" value="Genomic_DNA"/>
</dbReference>
<dbReference type="GO" id="GO:0005615">
    <property type="term" value="C:extracellular space"/>
    <property type="evidence" value="ECO:0007669"/>
    <property type="project" value="TreeGrafter"/>
</dbReference>